<keyword evidence="2" id="KW-1185">Reference proteome</keyword>
<dbReference type="EMBL" id="CP028519">
    <property type="protein sequence ID" value="AVY93829.1"/>
    <property type="molecule type" value="Genomic_DNA"/>
</dbReference>
<dbReference type="AlphaFoldDB" id="A0A2S0P8V9"/>
<gene>
    <name evidence="1" type="ORF">DAI18_07060</name>
</gene>
<dbReference type="Proteomes" id="UP000244173">
    <property type="component" value="Chromosome"/>
</dbReference>
<sequence length="126" mass="14171">MDPVIGGENSMDTLVAVGSIMKTLYGQKCALEKQLHECKALEEEIGRLWHESRHSVSALKKWQRLEQLLRGEDWRAWQDRQRDLAGRIRKNLQTIDESLAALSVTAGYTLPAAPPAAAASVMRRFV</sequence>
<organism evidence="1 2">
    <name type="scientific">Microvirgula aerodenitrificans</name>
    <dbReference type="NCBI Taxonomy" id="57480"/>
    <lineage>
        <taxon>Bacteria</taxon>
        <taxon>Pseudomonadati</taxon>
        <taxon>Pseudomonadota</taxon>
        <taxon>Betaproteobacteria</taxon>
        <taxon>Neisseriales</taxon>
        <taxon>Aquaspirillaceae</taxon>
        <taxon>Microvirgula</taxon>
    </lineage>
</organism>
<dbReference type="KEGG" id="maer:DAI18_07060"/>
<proteinExistence type="predicted"/>
<evidence type="ECO:0000313" key="2">
    <source>
        <dbReference type="Proteomes" id="UP000244173"/>
    </source>
</evidence>
<protein>
    <submittedName>
        <fullName evidence="1">Uncharacterized protein</fullName>
    </submittedName>
</protein>
<reference evidence="1 2" key="1">
    <citation type="submission" date="2018-04" db="EMBL/GenBank/DDBJ databases">
        <title>Denitrifier Microvirgula.</title>
        <authorList>
            <person name="Anderson E."/>
            <person name="Jang J."/>
            <person name="Ishii S."/>
        </authorList>
    </citation>
    <scope>NUCLEOTIDE SEQUENCE [LARGE SCALE GENOMIC DNA]</scope>
    <source>
        <strain evidence="1 2">BE2.4</strain>
    </source>
</reference>
<accession>A0A2S0P8V9</accession>
<name>A0A2S0P8V9_9NEIS</name>
<evidence type="ECO:0000313" key="1">
    <source>
        <dbReference type="EMBL" id="AVY93829.1"/>
    </source>
</evidence>